<dbReference type="AlphaFoldDB" id="A0A937FSS4"/>
<proteinExistence type="inferred from homology"/>
<dbReference type="Gene3D" id="3.90.1200.10">
    <property type="match status" value="1"/>
</dbReference>
<dbReference type="GO" id="GO:0019202">
    <property type="term" value="F:amino acid kinase activity"/>
    <property type="evidence" value="ECO:0007669"/>
    <property type="project" value="TreeGrafter"/>
</dbReference>
<dbReference type="SUPFAM" id="SSF56112">
    <property type="entry name" value="Protein kinase-like (PK-like)"/>
    <property type="match status" value="1"/>
</dbReference>
<accession>A0A937FSS4</accession>
<dbReference type="InterPro" id="IPR002575">
    <property type="entry name" value="Aminoglycoside_PTrfase"/>
</dbReference>
<evidence type="ECO:0000256" key="1">
    <source>
        <dbReference type="ARBA" id="ARBA00038240"/>
    </source>
</evidence>
<dbReference type="PANTHER" id="PTHR21064:SF6">
    <property type="entry name" value="AMINOGLYCOSIDE PHOSPHOTRANSFERASE DOMAIN-CONTAINING PROTEIN"/>
    <property type="match status" value="1"/>
</dbReference>
<dbReference type="PANTHER" id="PTHR21064">
    <property type="entry name" value="AMINOGLYCOSIDE PHOSPHOTRANSFERASE DOMAIN-CONTAINING PROTEIN-RELATED"/>
    <property type="match status" value="1"/>
</dbReference>
<dbReference type="Pfam" id="PF01636">
    <property type="entry name" value="APH"/>
    <property type="match status" value="1"/>
</dbReference>
<comment type="caution">
    <text evidence="3">The sequence shown here is derived from an EMBL/GenBank/DDBJ whole genome shotgun (WGS) entry which is preliminary data.</text>
</comment>
<dbReference type="EMBL" id="JAEUGD010000001">
    <property type="protein sequence ID" value="MBL6444745.1"/>
    <property type="molecule type" value="Genomic_DNA"/>
</dbReference>
<gene>
    <name evidence="3" type="ORF">JMN32_00385</name>
</gene>
<dbReference type="Gene3D" id="3.30.200.20">
    <property type="entry name" value="Phosphorylase Kinase, domain 1"/>
    <property type="match status" value="1"/>
</dbReference>
<organism evidence="3 4">
    <name type="scientific">Fulvivirga marina</name>
    <dbReference type="NCBI Taxonomy" id="2494733"/>
    <lineage>
        <taxon>Bacteria</taxon>
        <taxon>Pseudomonadati</taxon>
        <taxon>Bacteroidota</taxon>
        <taxon>Cytophagia</taxon>
        <taxon>Cytophagales</taxon>
        <taxon>Fulvivirgaceae</taxon>
        <taxon>Fulvivirga</taxon>
    </lineage>
</organism>
<dbReference type="InterPro" id="IPR011009">
    <property type="entry name" value="Kinase-like_dom_sf"/>
</dbReference>
<sequence length="332" mass="39032">MKIFPTQYSTLSSSALNDFVKEHYGLGETSCNFLLRGVSDTYLISNKQEKFILKIYRGAHRTLEEINGEVELLNVLKGKDAKVSYPLKDLYGRQIQEFVAAEGIRYGVLFSFAPGKVYYDFTDEQLKIIGKEIAYNHNITSGLDLEYNRKVYNVETTVHKPLKVLKPAFENFTEGYDYLNGISEKVIRKLEGFDTKSFGYGYCHYDYLPKNFHFDEGNNLTVFDYDFCGKGYLVNDLMTFQVHYFFHIVMKGMDKKEADTAFRTAVTGYRELRYISEEELEAIPYLGIMFWNFYLAFQYENFDDFSNTYFGMAHLQKWIGWMKDWENFYCKF</sequence>
<reference evidence="3" key="1">
    <citation type="submission" date="2021-01" db="EMBL/GenBank/DDBJ databases">
        <title>Fulvivirga kasyanovii gen. nov., sp nov., a novel member of the phylum Bacteroidetes isolated from seawater in a mussel farm.</title>
        <authorList>
            <person name="Zhao L.-H."/>
            <person name="Wang Z.-J."/>
        </authorList>
    </citation>
    <scope>NUCLEOTIDE SEQUENCE</scope>
    <source>
        <strain evidence="3">29W222</strain>
    </source>
</reference>
<evidence type="ECO:0000313" key="3">
    <source>
        <dbReference type="EMBL" id="MBL6444745.1"/>
    </source>
</evidence>
<dbReference type="RefSeq" id="WP_202854287.1">
    <property type="nucleotide sequence ID" value="NZ_JAEUGD010000001.1"/>
</dbReference>
<keyword evidence="4" id="KW-1185">Reference proteome</keyword>
<dbReference type="Proteomes" id="UP000614216">
    <property type="component" value="Unassembled WGS sequence"/>
</dbReference>
<evidence type="ECO:0000313" key="4">
    <source>
        <dbReference type="Proteomes" id="UP000614216"/>
    </source>
</evidence>
<protein>
    <submittedName>
        <fullName evidence="3">Phosphotransferase</fullName>
    </submittedName>
</protein>
<evidence type="ECO:0000259" key="2">
    <source>
        <dbReference type="Pfam" id="PF01636"/>
    </source>
</evidence>
<dbReference type="InterPro" id="IPR050249">
    <property type="entry name" value="Pseudomonas-type_ThrB"/>
</dbReference>
<comment type="similarity">
    <text evidence="1">Belongs to the pseudomonas-type ThrB family.</text>
</comment>
<name>A0A937FSS4_9BACT</name>
<feature type="domain" description="Aminoglycoside phosphotransferase" evidence="2">
    <location>
        <begin position="35"/>
        <end position="243"/>
    </location>
</feature>